<dbReference type="InterPro" id="IPR029495">
    <property type="entry name" value="NACHT-assoc"/>
</dbReference>
<dbReference type="PANTHER" id="PTHR24106">
    <property type="entry name" value="NACHT, LRR AND CARD DOMAINS-CONTAINING"/>
    <property type="match status" value="1"/>
</dbReference>
<dbReference type="CDD" id="cd08321">
    <property type="entry name" value="Pyrin_ASC-like"/>
    <property type="match status" value="1"/>
</dbReference>
<dbReference type="InParanoid" id="W5KJV5"/>
<keyword evidence="10" id="KW-1185">Reference proteome</keyword>
<dbReference type="InterPro" id="IPR027417">
    <property type="entry name" value="P-loop_NTPase"/>
</dbReference>
<dbReference type="InterPro" id="IPR011029">
    <property type="entry name" value="DEATH-like_dom_sf"/>
</dbReference>
<dbReference type="AlphaFoldDB" id="W5KJV5"/>
<dbReference type="Proteomes" id="UP000018467">
    <property type="component" value="Unassembled WGS sequence"/>
</dbReference>
<evidence type="ECO:0000259" key="8">
    <source>
        <dbReference type="PROSITE" id="PS50837"/>
    </source>
</evidence>
<reference evidence="10" key="2">
    <citation type="journal article" date="2014" name="Nat. Commun.">
        <title>The cavefish genome reveals candidate genes for eye loss.</title>
        <authorList>
            <person name="McGaugh S.E."/>
            <person name="Gross J.B."/>
            <person name="Aken B."/>
            <person name="Blin M."/>
            <person name="Borowsky R."/>
            <person name="Chalopin D."/>
            <person name="Hinaux H."/>
            <person name="Jeffery W.R."/>
            <person name="Keene A."/>
            <person name="Ma L."/>
            <person name="Minx P."/>
            <person name="Murphy D."/>
            <person name="O'Quin K.E."/>
            <person name="Retaux S."/>
            <person name="Rohner N."/>
            <person name="Searle S.M."/>
            <person name="Stahl B.A."/>
            <person name="Tabin C."/>
            <person name="Volff J.N."/>
            <person name="Yoshizawa M."/>
            <person name="Warren W.C."/>
        </authorList>
    </citation>
    <scope>NUCLEOTIDE SEQUENCE [LARGE SCALE GENOMIC DNA]</scope>
    <source>
        <strain evidence="10">female</strain>
    </source>
</reference>
<dbReference type="Pfam" id="PF17779">
    <property type="entry name" value="WHD_NOD2"/>
    <property type="match status" value="1"/>
</dbReference>
<keyword evidence="2" id="KW-0963">Cytoplasm</keyword>
<dbReference type="GeneTree" id="ENSGT01150000286911"/>
<evidence type="ECO:0000256" key="3">
    <source>
        <dbReference type="ARBA" id="ARBA00022614"/>
    </source>
</evidence>
<feature type="domain" description="NACHT" evidence="8">
    <location>
        <begin position="181"/>
        <end position="315"/>
    </location>
</feature>
<dbReference type="InterPro" id="IPR032675">
    <property type="entry name" value="LRR_dom_sf"/>
</dbReference>
<dbReference type="GO" id="GO:0005737">
    <property type="term" value="C:cytoplasm"/>
    <property type="evidence" value="ECO:0007669"/>
    <property type="project" value="UniProtKB-SubCell"/>
</dbReference>
<dbReference type="SUPFAM" id="SSF47986">
    <property type="entry name" value="DEATH domain"/>
    <property type="match status" value="1"/>
</dbReference>
<dbReference type="Pfam" id="PF14484">
    <property type="entry name" value="FISNA"/>
    <property type="match status" value="1"/>
</dbReference>
<dbReference type="FunFam" id="3.40.50.300:FF:000210">
    <property type="entry name" value="Si:dkey-16p6.1"/>
    <property type="match status" value="1"/>
</dbReference>
<name>W5KJV5_ASTMX</name>
<reference evidence="9" key="3">
    <citation type="submission" date="2025-08" db="UniProtKB">
        <authorList>
            <consortium name="Ensembl"/>
        </authorList>
    </citation>
    <scope>IDENTIFICATION</scope>
</reference>
<protein>
    <recommendedName>
        <fullName evidence="11">NACHT domain-containing protein</fullName>
    </recommendedName>
</protein>
<dbReference type="SUPFAM" id="SSF52047">
    <property type="entry name" value="RNI-like"/>
    <property type="match status" value="1"/>
</dbReference>
<dbReference type="SMART" id="SM00368">
    <property type="entry name" value="LRR_RI"/>
    <property type="match status" value="2"/>
</dbReference>
<dbReference type="InterPro" id="IPR041075">
    <property type="entry name" value="NOD1/2_WH"/>
</dbReference>
<proteinExistence type="predicted"/>
<accession>W5KJV5</accession>
<keyword evidence="4" id="KW-0677">Repeat</keyword>
<dbReference type="HOGENOM" id="CLU_002274_0_1_1"/>
<keyword evidence="5" id="KW-0547">Nucleotide-binding</keyword>
<dbReference type="SUPFAM" id="SSF52540">
    <property type="entry name" value="P-loop containing nucleoside triphosphate hydrolases"/>
    <property type="match status" value="1"/>
</dbReference>
<sequence length="706" mass="81062">MTPETILCNTLEDLCKKERNKFRHILSDSAAEDYNHIPKSRVEDIEPTELARAMVEFYKEQNALDIAVLVLKKMRMNNSAEKLKEQIHWTTSGFGSGPRTAARLLATPWLKEKSEFIVEETATERKNIPLNDIYTNLTMTKGKCKELNNEHEILNPQSSKHSEENTVNCYNIFGGNEGEIRTVLTKGDSGSGKTVSVQKFILDWAEDKTTTDIKFIFILPFRKLNLLHEEQWSLHELLVQLHPELRDWNSDLYVDQKILFIFDGLEESRISLNFRRAAAVNTVDTKSSVGSLIINLIKKELLPSALIWITSRPAAANLVPFEHIDLVLEIQGFSDSQKEEYFKKRFQNENQANEIISHIKAARSLHIMCHIPVFCWILATVFQDWLTKNSKEEIPTTLTEMYSHFLFIQTKTKNRKFDEKTAEYDRKLLENNREVILKLAELAFKHLLKKSVMFYEEDLEESGIDVKEASLYSGFCTEIFRAESSFCTEKVYCFVHLSFQEFFAALYVFYCYLNKNMEELKTFLSKSKSSAAKIPLDVLMKHVVAEALKTCLTAILPCSPVKTLPQLCSQQTLDSSFHNVNWRNYGKFMGPILHHALCRLQSSFLSSCKLTASSCTDLASVLCSRNSSLTKLDLSYNDLHGEGMKQLSAGLKSPHCTLEILRSVVWLLYHKARLFFTCICFAFKPHPPERAGLELQQPRRFGNYPA</sequence>
<dbReference type="Pfam" id="PF05729">
    <property type="entry name" value="NACHT"/>
    <property type="match status" value="1"/>
</dbReference>
<evidence type="ECO:0008006" key="11">
    <source>
        <dbReference type="Google" id="ProtNLM"/>
    </source>
</evidence>
<organism evidence="9 10">
    <name type="scientific">Astyanax mexicanus</name>
    <name type="common">Blind cave fish</name>
    <name type="synonym">Astyanax fasciatus mexicanus</name>
    <dbReference type="NCBI Taxonomy" id="7994"/>
    <lineage>
        <taxon>Eukaryota</taxon>
        <taxon>Metazoa</taxon>
        <taxon>Chordata</taxon>
        <taxon>Craniata</taxon>
        <taxon>Vertebrata</taxon>
        <taxon>Euteleostomi</taxon>
        <taxon>Actinopterygii</taxon>
        <taxon>Neopterygii</taxon>
        <taxon>Teleostei</taxon>
        <taxon>Ostariophysi</taxon>
        <taxon>Characiformes</taxon>
        <taxon>Characoidei</taxon>
        <taxon>Acestrorhamphidae</taxon>
        <taxon>Acestrorhamphinae</taxon>
        <taxon>Astyanax</taxon>
    </lineage>
</organism>
<dbReference type="InterPro" id="IPR007111">
    <property type="entry name" value="NACHT_NTPase"/>
</dbReference>
<dbReference type="Gene3D" id="3.40.50.300">
    <property type="entry name" value="P-loop containing nucleotide triphosphate hydrolases"/>
    <property type="match status" value="1"/>
</dbReference>
<dbReference type="PROSITE" id="PS50837">
    <property type="entry name" value="NACHT"/>
    <property type="match status" value="1"/>
</dbReference>
<dbReference type="Ensembl" id="ENSAMXT00000007867.2">
    <property type="protein sequence ID" value="ENSAMXP00000007867.2"/>
    <property type="gene ID" value="ENSAMXG00000007630.2"/>
</dbReference>
<evidence type="ECO:0000256" key="4">
    <source>
        <dbReference type="ARBA" id="ARBA00022737"/>
    </source>
</evidence>
<dbReference type="Gene3D" id="3.80.10.10">
    <property type="entry name" value="Ribonuclease Inhibitor"/>
    <property type="match status" value="1"/>
</dbReference>
<dbReference type="GO" id="GO:0005524">
    <property type="term" value="F:ATP binding"/>
    <property type="evidence" value="ECO:0007669"/>
    <property type="project" value="UniProtKB-KW"/>
</dbReference>
<reference evidence="10" key="1">
    <citation type="submission" date="2013-03" db="EMBL/GenBank/DDBJ databases">
        <authorList>
            <person name="Jeffery W."/>
            <person name="Warren W."/>
            <person name="Wilson R.K."/>
        </authorList>
    </citation>
    <scope>NUCLEOTIDE SEQUENCE</scope>
    <source>
        <strain evidence="10">female</strain>
    </source>
</reference>
<dbReference type="SMART" id="SM01288">
    <property type="entry name" value="FISNA"/>
    <property type="match status" value="1"/>
</dbReference>
<keyword evidence="6" id="KW-0067">ATP-binding</keyword>
<evidence type="ECO:0000256" key="1">
    <source>
        <dbReference type="ARBA" id="ARBA00004496"/>
    </source>
</evidence>
<keyword evidence="3" id="KW-0433">Leucine-rich repeat</keyword>
<dbReference type="InterPro" id="IPR004020">
    <property type="entry name" value="DAPIN"/>
</dbReference>
<dbReference type="Pfam" id="PF02758">
    <property type="entry name" value="PYRIN"/>
    <property type="match status" value="1"/>
</dbReference>
<evidence type="ECO:0000313" key="9">
    <source>
        <dbReference type="Ensembl" id="ENSAMXP00000007867.2"/>
    </source>
</evidence>
<dbReference type="eggNOG" id="ENOG502QS9E">
    <property type="taxonomic scope" value="Eukaryota"/>
</dbReference>
<dbReference type="Bgee" id="ENSAMXG00000007630">
    <property type="expression patterns" value="Expressed in pharyngeal gill and 7 other cell types or tissues"/>
</dbReference>
<evidence type="ECO:0000259" key="7">
    <source>
        <dbReference type="PROSITE" id="PS50824"/>
    </source>
</evidence>
<dbReference type="Gene3D" id="1.10.533.10">
    <property type="entry name" value="Death Domain, Fas"/>
    <property type="match status" value="1"/>
</dbReference>
<evidence type="ECO:0000256" key="2">
    <source>
        <dbReference type="ARBA" id="ARBA00022490"/>
    </source>
</evidence>
<evidence type="ECO:0000313" key="10">
    <source>
        <dbReference type="Proteomes" id="UP000018467"/>
    </source>
</evidence>
<evidence type="ECO:0000256" key="6">
    <source>
        <dbReference type="ARBA" id="ARBA00022840"/>
    </source>
</evidence>
<dbReference type="SMART" id="SM01289">
    <property type="entry name" value="PYRIN"/>
    <property type="match status" value="1"/>
</dbReference>
<evidence type="ECO:0000256" key="5">
    <source>
        <dbReference type="ARBA" id="ARBA00022741"/>
    </source>
</evidence>
<feature type="domain" description="Pyrin" evidence="7">
    <location>
        <begin position="1"/>
        <end position="89"/>
    </location>
</feature>
<dbReference type="InterPro" id="IPR051261">
    <property type="entry name" value="NLR"/>
</dbReference>
<comment type="subcellular location">
    <subcellularLocation>
        <location evidence="1">Cytoplasm</location>
    </subcellularLocation>
</comment>
<reference evidence="9" key="4">
    <citation type="submission" date="2025-09" db="UniProtKB">
        <authorList>
            <consortium name="Ensembl"/>
        </authorList>
    </citation>
    <scope>IDENTIFICATION</scope>
</reference>
<dbReference type="PROSITE" id="PS50824">
    <property type="entry name" value="DAPIN"/>
    <property type="match status" value="1"/>
</dbReference>